<proteinExistence type="predicted"/>
<accession>A0ABR1TBP2</accession>
<reference evidence="1 2" key="1">
    <citation type="submission" date="2023-01" db="EMBL/GenBank/DDBJ databases">
        <title>Analysis of 21 Apiospora genomes using comparative genomics revels a genus with tremendous synthesis potential of carbohydrate active enzymes and secondary metabolites.</title>
        <authorList>
            <person name="Sorensen T."/>
        </authorList>
    </citation>
    <scope>NUCLEOTIDE SEQUENCE [LARGE SCALE GENOMIC DNA]</scope>
    <source>
        <strain evidence="1 2">CBS 33761</strain>
    </source>
</reference>
<dbReference type="Proteomes" id="UP001444661">
    <property type="component" value="Unassembled WGS sequence"/>
</dbReference>
<evidence type="ECO:0000313" key="2">
    <source>
        <dbReference type="Proteomes" id="UP001444661"/>
    </source>
</evidence>
<organism evidence="1 2">
    <name type="scientific">Apiospora rasikravindrae</name>
    <dbReference type="NCBI Taxonomy" id="990691"/>
    <lineage>
        <taxon>Eukaryota</taxon>
        <taxon>Fungi</taxon>
        <taxon>Dikarya</taxon>
        <taxon>Ascomycota</taxon>
        <taxon>Pezizomycotina</taxon>
        <taxon>Sordariomycetes</taxon>
        <taxon>Xylariomycetidae</taxon>
        <taxon>Amphisphaeriales</taxon>
        <taxon>Apiosporaceae</taxon>
        <taxon>Apiospora</taxon>
    </lineage>
</organism>
<name>A0ABR1TBP2_9PEZI</name>
<evidence type="ECO:0000313" key="1">
    <source>
        <dbReference type="EMBL" id="KAK8044025.1"/>
    </source>
</evidence>
<gene>
    <name evidence="1" type="ORF">PG993_004049</name>
</gene>
<comment type="caution">
    <text evidence="1">The sequence shown here is derived from an EMBL/GenBank/DDBJ whole genome shotgun (WGS) entry which is preliminary data.</text>
</comment>
<sequence length="63" mass="7058">MAASKVKKKSRYCVCYPQKCCAGQGRISGMERWTKKVDEQDDTFTYGLVYELGISSKQLAKSG</sequence>
<dbReference type="EMBL" id="JAQQWK010000003">
    <property type="protein sequence ID" value="KAK8044025.1"/>
    <property type="molecule type" value="Genomic_DNA"/>
</dbReference>
<protein>
    <submittedName>
        <fullName evidence="1">Uncharacterized protein</fullName>
    </submittedName>
</protein>
<keyword evidence="2" id="KW-1185">Reference proteome</keyword>